<dbReference type="SUPFAM" id="SSF49785">
    <property type="entry name" value="Galactose-binding domain-like"/>
    <property type="match status" value="1"/>
</dbReference>
<keyword evidence="5" id="KW-0326">Glycosidase</keyword>
<feature type="active site" description="Proton donor" evidence="6">
    <location>
        <position position="486"/>
    </location>
</feature>
<proteinExistence type="inferred from homology"/>
<comment type="catalytic activity">
    <reaction evidence="1">
        <text>Hydrolysis of terminal non-reducing N-acetyl-D-hexosamine residues in N-acetyl-beta-D-hexosaminides.</text>
        <dbReference type="EC" id="3.2.1.52"/>
    </reaction>
</comment>
<dbReference type="EMBL" id="LT629688">
    <property type="protein sequence ID" value="SDD34563.1"/>
    <property type="molecule type" value="Genomic_DNA"/>
</dbReference>
<dbReference type="GO" id="GO:0016020">
    <property type="term" value="C:membrane"/>
    <property type="evidence" value="ECO:0007669"/>
    <property type="project" value="TreeGrafter"/>
</dbReference>
<evidence type="ECO:0000256" key="7">
    <source>
        <dbReference type="SAM" id="SignalP"/>
    </source>
</evidence>
<feature type="domain" description="F5/8 type C" evidence="8">
    <location>
        <begin position="35"/>
        <end position="173"/>
    </location>
</feature>
<evidence type="ECO:0000256" key="4">
    <source>
        <dbReference type="ARBA" id="ARBA00022801"/>
    </source>
</evidence>
<keyword evidence="7" id="KW-0732">Signal</keyword>
<gene>
    <name evidence="9" type="ORF">SAMN04489747_0755</name>
</gene>
<dbReference type="RefSeq" id="WP_090590773.1">
    <property type="nucleotide sequence ID" value="NZ_LT629688.1"/>
</dbReference>
<keyword evidence="4" id="KW-0378">Hydrolase</keyword>
<reference evidence="9 10" key="1">
    <citation type="submission" date="2016-10" db="EMBL/GenBank/DDBJ databases">
        <authorList>
            <person name="de Groot N.N."/>
        </authorList>
    </citation>
    <scope>NUCLEOTIDE SEQUENCE [LARGE SCALE GENOMIC DNA]</scope>
    <source>
        <strain evidence="9 10">MON 2.2</strain>
    </source>
</reference>
<evidence type="ECO:0000256" key="2">
    <source>
        <dbReference type="ARBA" id="ARBA00006285"/>
    </source>
</evidence>
<dbReference type="SUPFAM" id="SSF55545">
    <property type="entry name" value="beta-N-acetylhexosaminidase-like domain"/>
    <property type="match status" value="1"/>
</dbReference>
<feature type="signal peptide" evidence="7">
    <location>
        <begin position="1"/>
        <end position="35"/>
    </location>
</feature>
<dbReference type="SUPFAM" id="SSF51445">
    <property type="entry name" value="(Trans)glycosidases"/>
    <property type="match status" value="1"/>
</dbReference>
<dbReference type="Gene3D" id="3.20.20.80">
    <property type="entry name" value="Glycosidases"/>
    <property type="match status" value="1"/>
</dbReference>
<dbReference type="GO" id="GO:0005975">
    <property type="term" value="P:carbohydrate metabolic process"/>
    <property type="evidence" value="ECO:0007669"/>
    <property type="project" value="InterPro"/>
</dbReference>
<evidence type="ECO:0000256" key="6">
    <source>
        <dbReference type="PIRSR" id="PIRSR625705-1"/>
    </source>
</evidence>
<dbReference type="InterPro" id="IPR015882">
    <property type="entry name" value="HEX_bac_N"/>
</dbReference>
<evidence type="ECO:0000256" key="5">
    <source>
        <dbReference type="ARBA" id="ARBA00023295"/>
    </source>
</evidence>
<dbReference type="PANTHER" id="PTHR22600">
    <property type="entry name" value="BETA-HEXOSAMINIDASE"/>
    <property type="match status" value="1"/>
</dbReference>
<dbReference type="Pfam" id="PF00728">
    <property type="entry name" value="Glyco_hydro_20"/>
    <property type="match status" value="2"/>
</dbReference>
<keyword evidence="10" id="KW-1185">Reference proteome</keyword>
<evidence type="ECO:0000256" key="3">
    <source>
        <dbReference type="ARBA" id="ARBA00012663"/>
    </source>
</evidence>
<evidence type="ECO:0000313" key="9">
    <source>
        <dbReference type="EMBL" id="SDD34563.1"/>
    </source>
</evidence>
<dbReference type="InterPro" id="IPR000421">
    <property type="entry name" value="FA58C"/>
</dbReference>
<dbReference type="InterPro" id="IPR015883">
    <property type="entry name" value="Glyco_hydro_20_cat"/>
</dbReference>
<evidence type="ECO:0000256" key="1">
    <source>
        <dbReference type="ARBA" id="ARBA00001231"/>
    </source>
</evidence>
<dbReference type="GO" id="GO:0004563">
    <property type="term" value="F:beta-N-acetylhexosaminidase activity"/>
    <property type="evidence" value="ECO:0007669"/>
    <property type="project" value="UniProtKB-EC"/>
</dbReference>
<dbReference type="InterPro" id="IPR025705">
    <property type="entry name" value="Beta_hexosaminidase_sua/sub"/>
</dbReference>
<dbReference type="EC" id="3.2.1.52" evidence="3"/>
<dbReference type="PRINTS" id="PR00738">
    <property type="entry name" value="GLHYDRLASE20"/>
</dbReference>
<dbReference type="PANTHER" id="PTHR22600:SF57">
    <property type="entry name" value="BETA-N-ACETYLHEXOSAMINIDASE"/>
    <property type="match status" value="1"/>
</dbReference>
<dbReference type="InterPro" id="IPR008979">
    <property type="entry name" value="Galactose-bd-like_sf"/>
</dbReference>
<evidence type="ECO:0000313" key="10">
    <source>
        <dbReference type="Proteomes" id="UP000198546"/>
    </source>
</evidence>
<dbReference type="AlphaFoldDB" id="A0A1G6TZR2"/>
<evidence type="ECO:0000259" key="8">
    <source>
        <dbReference type="PROSITE" id="PS50022"/>
    </source>
</evidence>
<dbReference type="Gene3D" id="3.30.379.10">
    <property type="entry name" value="Chitobiase/beta-hexosaminidase domain 2-like"/>
    <property type="match status" value="1"/>
</dbReference>
<dbReference type="Proteomes" id="UP000198546">
    <property type="component" value="Chromosome i"/>
</dbReference>
<feature type="chain" id="PRO_5009240313" description="beta-N-acetylhexosaminidase" evidence="7">
    <location>
        <begin position="36"/>
        <end position="1062"/>
    </location>
</feature>
<accession>A0A1G6TZR2</accession>
<dbReference type="Pfam" id="PF02838">
    <property type="entry name" value="Glyco_hydro_20b"/>
    <property type="match status" value="1"/>
</dbReference>
<dbReference type="STRING" id="675864.SAMN04489747_0755"/>
<organism evidence="9 10">
    <name type="scientific">Auraticoccus monumenti</name>
    <dbReference type="NCBI Taxonomy" id="675864"/>
    <lineage>
        <taxon>Bacteria</taxon>
        <taxon>Bacillati</taxon>
        <taxon>Actinomycetota</taxon>
        <taxon>Actinomycetes</taxon>
        <taxon>Propionibacteriales</taxon>
        <taxon>Propionibacteriaceae</taxon>
        <taxon>Auraticoccus</taxon>
    </lineage>
</organism>
<protein>
    <recommendedName>
        <fullName evidence="3">beta-N-acetylhexosaminidase</fullName>
        <ecNumber evidence="3">3.2.1.52</ecNumber>
    </recommendedName>
</protein>
<name>A0A1G6TZR2_9ACTN</name>
<dbReference type="InterPro" id="IPR017853">
    <property type="entry name" value="GH"/>
</dbReference>
<dbReference type="InterPro" id="IPR029018">
    <property type="entry name" value="Hex-like_dom2"/>
</dbReference>
<dbReference type="Gene3D" id="2.60.120.260">
    <property type="entry name" value="Galactose-binding domain-like"/>
    <property type="match status" value="1"/>
</dbReference>
<sequence>MPPRAPGPTRPRTVAALLLALTLLAVLLPAGRAAAEPPPPTVGRDVALTGTASAATVYTGDPARFAAEHVNDGDLGTRWGSDYAREGVVDPPASSHDPSRDWVQVELAEPSPVDHVVVYWENAHAAEYELQVSDDGQQWETVVDVDDGRGGREVLQVGRSEPVSFVRVQGVRLATGWGYSIWSLEVWDAPPPGAGEEGRVLPAPVSLVPGEGEPFELGTSTRVVAAGEGALAVARLLAEELRPATGLALPVTRDGARAGDVLLELDESAATGDAAAEGYTLQVSADGVAIRAATAHGLFNGTQSLRQLLPASVYGDVLRPGPWTVEPVSITDHPRYPHRGLMIDPARNFVEVDEVKTIIDDLVASKGNVLHIHLTDDQGWRLEIDSWPRLTEVGGAMSMPGGRTGFYTQEQFADIVAYAAERFVQVVPEIDMPAHATAAIAAYPELTCGGGVLCPTSETTYRFIDDVLGEVAALSPSEYLHIGADEAPMAHDDYVDFVRRAESIVQAHGKTMIGWSPAPGVGLDPSTVHHYWQDQSREMNRSWFEPRRPVIVSPTQQLYLDYPYPRHGTRMSYDWDPEDLVDSWTGERPEAYGFQPADVIGLEAPIWGERMTGGLPDIQQQVFPRLPAILEKAWSPAEATQDVTPLLARMGHQGARWMFAGTRFWVDPEVDWAGEAAGRVLTLDRTRSVAGVVADVAVPGADPGTLSATIEWGDGTESEAEVVAPASGRESDLLTVRAEHTYPRLDTWGGTVHVRGPRGLDLSAPFTARTVPLLATVGSASEHVTDGTARVEIELFNSTSQPIRAVVTAQAPEGVEVSPARRPVAVASGRTQTVRFDVTSAAPPGELELVFGVQVTSGRQQVDLPDLTVTMQQPYRDLASAFDAHAVTDDADPGPAWLGGGVDGDGSSLSLQALAAQGVRPGEPLVREGFELRWPDGLGAPDHVRAAGQRVEVQGRGEELGFLLTGAYAPVSGTGTVVYTDGTEQDFRLVTPDWHQPASGGSSLAVGTGYNNFRDGSRVERPANVFLQRVPLDPGKTVAQVVLPRSEQGGPFFHRIFDIAVR</sequence>
<dbReference type="Pfam" id="PF00754">
    <property type="entry name" value="F5_F8_type_C"/>
    <property type="match status" value="1"/>
</dbReference>
<dbReference type="GO" id="GO:0030203">
    <property type="term" value="P:glycosaminoglycan metabolic process"/>
    <property type="evidence" value="ECO:0007669"/>
    <property type="project" value="TreeGrafter"/>
</dbReference>
<comment type="similarity">
    <text evidence="2">Belongs to the glycosyl hydrolase 20 family.</text>
</comment>
<dbReference type="PROSITE" id="PS50022">
    <property type="entry name" value="FA58C_3"/>
    <property type="match status" value="1"/>
</dbReference>